<sequence>MKTILKLEEVAMLALSIWIFSELSFAWWLYLVLFFLPDAGFVGYVFSNKMGAFFYNILHHKGIAIILYIIGDFYAVESLELAGVIMFGHASFDRILDYGLKYNDSFHNTHLGIIGKSQDA</sequence>
<keyword evidence="1" id="KW-1133">Transmembrane helix</keyword>
<evidence type="ECO:0000313" key="2">
    <source>
        <dbReference type="EMBL" id="MFB9051632.1"/>
    </source>
</evidence>
<keyword evidence="1" id="KW-0812">Transmembrane</keyword>
<dbReference type="Pfam" id="PF14079">
    <property type="entry name" value="DUF4260"/>
    <property type="match status" value="1"/>
</dbReference>
<organism evidence="2 3">
    <name type="scientific">Formosa undariae</name>
    <dbReference type="NCBI Taxonomy" id="1325436"/>
    <lineage>
        <taxon>Bacteria</taxon>
        <taxon>Pseudomonadati</taxon>
        <taxon>Bacteroidota</taxon>
        <taxon>Flavobacteriia</taxon>
        <taxon>Flavobacteriales</taxon>
        <taxon>Flavobacteriaceae</taxon>
        <taxon>Formosa</taxon>
    </lineage>
</organism>
<name>A0ABV5EWS1_9FLAO</name>
<dbReference type="Proteomes" id="UP001589605">
    <property type="component" value="Unassembled WGS sequence"/>
</dbReference>
<comment type="caution">
    <text evidence="2">The sequence shown here is derived from an EMBL/GenBank/DDBJ whole genome shotgun (WGS) entry which is preliminary data.</text>
</comment>
<protein>
    <submittedName>
        <fullName evidence="2">DUF4260 domain-containing protein</fullName>
    </submittedName>
</protein>
<proteinExistence type="predicted"/>
<accession>A0ABV5EWS1</accession>
<dbReference type="InterPro" id="IPR025356">
    <property type="entry name" value="DUF4260"/>
</dbReference>
<gene>
    <name evidence="2" type="ORF">ACFFVB_00950</name>
</gene>
<reference evidence="2 3" key="1">
    <citation type="submission" date="2024-09" db="EMBL/GenBank/DDBJ databases">
        <authorList>
            <person name="Sun Q."/>
            <person name="Mori K."/>
        </authorList>
    </citation>
    <scope>NUCLEOTIDE SEQUENCE [LARGE SCALE GENOMIC DNA]</scope>
    <source>
        <strain evidence="2 3">CECT 8286</strain>
    </source>
</reference>
<feature type="transmembrane region" description="Helical" evidence="1">
    <location>
        <begin position="57"/>
        <end position="76"/>
    </location>
</feature>
<evidence type="ECO:0000256" key="1">
    <source>
        <dbReference type="SAM" id="Phobius"/>
    </source>
</evidence>
<evidence type="ECO:0000313" key="3">
    <source>
        <dbReference type="Proteomes" id="UP001589605"/>
    </source>
</evidence>
<dbReference type="RefSeq" id="WP_382380240.1">
    <property type="nucleotide sequence ID" value="NZ_JBHMEZ010000001.1"/>
</dbReference>
<keyword evidence="1" id="KW-0472">Membrane</keyword>
<feature type="transmembrane region" description="Helical" evidence="1">
    <location>
        <begin position="12"/>
        <end position="37"/>
    </location>
</feature>
<keyword evidence="3" id="KW-1185">Reference proteome</keyword>
<dbReference type="EMBL" id="JBHMEZ010000001">
    <property type="protein sequence ID" value="MFB9051632.1"/>
    <property type="molecule type" value="Genomic_DNA"/>
</dbReference>